<dbReference type="GO" id="GO:0000166">
    <property type="term" value="F:nucleotide binding"/>
    <property type="evidence" value="ECO:0007669"/>
    <property type="project" value="UniProtKB-KW"/>
</dbReference>
<keyword evidence="5" id="KW-0479">Metal-binding</keyword>
<dbReference type="Gene3D" id="1.10.3090.10">
    <property type="entry name" value="cca-adding enzyme, domain 2"/>
    <property type="match status" value="1"/>
</dbReference>
<evidence type="ECO:0000313" key="11">
    <source>
        <dbReference type="EMBL" id="SDX88325.1"/>
    </source>
</evidence>
<dbReference type="InterPro" id="IPR043519">
    <property type="entry name" value="NT_sf"/>
</dbReference>
<dbReference type="RefSeq" id="WP_089878168.1">
    <property type="nucleotide sequence ID" value="NZ_FNPF01000001.1"/>
</dbReference>
<name>A0A1H3FBR2_9RHOB</name>
<gene>
    <name evidence="11" type="ORF">SAMN05444340_101326</name>
</gene>
<dbReference type="OrthoDB" id="9805698at2"/>
<dbReference type="PROSITE" id="PS51257">
    <property type="entry name" value="PROKAR_LIPOPROTEIN"/>
    <property type="match status" value="1"/>
</dbReference>
<keyword evidence="4" id="KW-0548">Nucleotidyltransferase</keyword>
<evidence type="ECO:0000256" key="5">
    <source>
        <dbReference type="ARBA" id="ARBA00022723"/>
    </source>
</evidence>
<keyword evidence="2 8" id="KW-0808">Transferase</keyword>
<evidence type="ECO:0000259" key="9">
    <source>
        <dbReference type="Pfam" id="PF01743"/>
    </source>
</evidence>
<evidence type="ECO:0000256" key="3">
    <source>
        <dbReference type="ARBA" id="ARBA00022694"/>
    </source>
</evidence>
<dbReference type="Pfam" id="PF01743">
    <property type="entry name" value="PolyA_pol"/>
    <property type="match status" value="1"/>
</dbReference>
<sequence length="382" mass="40900">MTRVSGDWLDAPATQAVMAMLDGAGHAAYAVGGCVRNALLGAPVADVDISTDAHPERVIALARAAGLKPVPTGVEHGTVTVVAEGLGFEVTTFRADVETDGRHAVVRFSDTVEEDAARRDFTMNALYADRHGRLIDPLGGLADLQARRVRFIGQPSDRIAEDYLRILRFFRFAAWYGDPDQGFDADALDGIARNLDGLEKLSRERVGAELRKLMAAPDPGPAVAVMVQVGVLRAVLPGADPGALGPLIALEPALNLPPDALRRLAALGCDGSEDLRHSKADARRLALLHDATGAPAGLAELAWRHGADTARDVAVLRAAMLDQPLPTDATERIDRGASARFPVTARDLMPTYEGPALGQRLRELEARWIASDFTLTRNDLLR</sequence>
<reference evidence="11 12" key="1">
    <citation type="submission" date="2016-10" db="EMBL/GenBank/DDBJ databases">
        <authorList>
            <person name="de Groot N.N."/>
        </authorList>
    </citation>
    <scope>NUCLEOTIDE SEQUENCE [LARGE SCALE GENOMIC DNA]</scope>
    <source>
        <strain evidence="11 12">DSM 26880</strain>
    </source>
</reference>
<dbReference type="STRING" id="321339.SAMN05444340_101326"/>
<dbReference type="Proteomes" id="UP000199286">
    <property type="component" value="Unassembled WGS sequence"/>
</dbReference>
<dbReference type="SUPFAM" id="SSF81891">
    <property type="entry name" value="Poly A polymerase C-terminal region-like"/>
    <property type="match status" value="1"/>
</dbReference>
<comment type="cofactor">
    <cofactor evidence="1">
        <name>Mg(2+)</name>
        <dbReference type="ChEBI" id="CHEBI:18420"/>
    </cofactor>
</comment>
<evidence type="ECO:0000313" key="12">
    <source>
        <dbReference type="Proteomes" id="UP000199286"/>
    </source>
</evidence>
<evidence type="ECO:0000256" key="1">
    <source>
        <dbReference type="ARBA" id="ARBA00001946"/>
    </source>
</evidence>
<dbReference type="PANTHER" id="PTHR46173">
    <property type="entry name" value="CCA TRNA NUCLEOTIDYLTRANSFERASE 1, MITOCHONDRIAL"/>
    <property type="match status" value="1"/>
</dbReference>
<evidence type="ECO:0000256" key="7">
    <source>
        <dbReference type="ARBA" id="ARBA00022842"/>
    </source>
</evidence>
<keyword evidence="12" id="KW-1185">Reference proteome</keyword>
<comment type="similarity">
    <text evidence="8">Belongs to the tRNA nucleotidyltransferase/poly(A) polymerase family.</text>
</comment>
<dbReference type="Pfam" id="PF12627">
    <property type="entry name" value="PolyA_pol_RNAbd"/>
    <property type="match status" value="1"/>
</dbReference>
<dbReference type="CDD" id="cd05398">
    <property type="entry name" value="NT_ClassII-CCAase"/>
    <property type="match status" value="1"/>
</dbReference>
<dbReference type="InterPro" id="IPR002646">
    <property type="entry name" value="PolA_pol_head_dom"/>
</dbReference>
<keyword evidence="8" id="KW-0694">RNA-binding</keyword>
<feature type="domain" description="Poly A polymerase head" evidence="9">
    <location>
        <begin position="28"/>
        <end position="150"/>
    </location>
</feature>
<evidence type="ECO:0000256" key="2">
    <source>
        <dbReference type="ARBA" id="ARBA00022679"/>
    </source>
</evidence>
<keyword evidence="6" id="KW-0547">Nucleotide-binding</keyword>
<dbReference type="GO" id="GO:0046872">
    <property type="term" value="F:metal ion binding"/>
    <property type="evidence" value="ECO:0007669"/>
    <property type="project" value="UniProtKB-KW"/>
</dbReference>
<dbReference type="GO" id="GO:0000049">
    <property type="term" value="F:tRNA binding"/>
    <property type="evidence" value="ECO:0007669"/>
    <property type="project" value="TreeGrafter"/>
</dbReference>
<dbReference type="InterPro" id="IPR032828">
    <property type="entry name" value="PolyA_RNA-bd"/>
</dbReference>
<dbReference type="Gene3D" id="3.30.460.10">
    <property type="entry name" value="Beta Polymerase, domain 2"/>
    <property type="match status" value="1"/>
</dbReference>
<feature type="domain" description="tRNA nucleotidyltransferase/poly(A) polymerase RNA and SrmB- binding" evidence="10">
    <location>
        <begin position="187"/>
        <end position="240"/>
    </location>
</feature>
<dbReference type="SUPFAM" id="SSF81301">
    <property type="entry name" value="Nucleotidyltransferase"/>
    <property type="match status" value="1"/>
</dbReference>
<dbReference type="AlphaFoldDB" id="A0A1H3FBR2"/>
<dbReference type="EMBL" id="FNPF01000001">
    <property type="protein sequence ID" value="SDX88325.1"/>
    <property type="molecule type" value="Genomic_DNA"/>
</dbReference>
<dbReference type="GO" id="GO:0008033">
    <property type="term" value="P:tRNA processing"/>
    <property type="evidence" value="ECO:0007669"/>
    <property type="project" value="UniProtKB-KW"/>
</dbReference>
<keyword evidence="7" id="KW-0460">Magnesium</keyword>
<evidence type="ECO:0000259" key="10">
    <source>
        <dbReference type="Pfam" id="PF12627"/>
    </source>
</evidence>
<dbReference type="PANTHER" id="PTHR46173:SF1">
    <property type="entry name" value="CCA TRNA NUCLEOTIDYLTRANSFERASE 1, MITOCHONDRIAL"/>
    <property type="match status" value="1"/>
</dbReference>
<keyword evidence="3" id="KW-0819">tRNA processing</keyword>
<accession>A0A1H3FBR2</accession>
<dbReference type="InterPro" id="IPR050264">
    <property type="entry name" value="Bact_CCA-adding_enz_type3_sf"/>
</dbReference>
<evidence type="ECO:0000256" key="4">
    <source>
        <dbReference type="ARBA" id="ARBA00022695"/>
    </source>
</evidence>
<proteinExistence type="inferred from homology"/>
<dbReference type="GO" id="GO:0016779">
    <property type="term" value="F:nucleotidyltransferase activity"/>
    <property type="evidence" value="ECO:0007669"/>
    <property type="project" value="UniProtKB-KW"/>
</dbReference>
<evidence type="ECO:0000256" key="8">
    <source>
        <dbReference type="RuleBase" id="RU003953"/>
    </source>
</evidence>
<protein>
    <submittedName>
        <fullName evidence="11">Poly(A) polymerase</fullName>
    </submittedName>
</protein>
<organism evidence="11 12">
    <name type="scientific">Citreimonas salinaria</name>
    <dbReference type="NCBI Taxonomy" id="321339"/>
    <lineage>
        <taxon>Bacteria</taxon>
        <taxon>Pseudomonadati</taxon>
        <taxon>Pseudomonadota</taxon>
        <taxon>Alphaproteobacteria</taxon>
        <taxon>Rhodobacterales</taxon>
        <taxon>Roseobacteraceae</taxon>
        <taxon>Citreimonas</taxon>
    </lineage>
</organism>
<evidence type="ECO:0000256" key="6">
    <source>
        <dbReference type="ARBA" id="ARBA00022741"/>
    </source>
</evidence>